<evidence type="ECO:0000256" key="1">
    <source>
        <dbReference type="ARBA" id="ARBA00004275"/>
    </source>
</evidence>
<dbReference type="PANTHER" id="PTHR43684:SF1">
    <property type="entry name" value="ENOYL-COA DELTA ISOMERASE 2"/>
    <property type="match status" value="1"/>
</dbReference>
<dbReference type="InterPro" id="IPR029045">
    <property type="entry name" value="ClpP/crotonase-like_dom_sf"/>
</dbReference>
<dbReference type="Pfam" id="PF00378">
    <property type="entry name" value="ECH_1"/>
    <property type="match status" value="1"/>
</dbReference>
<dbReference type="GO" id="GO:0004165">
    <property type="term" value="F:delta(3)-delta(2)-enoyl-CoA isomerase activity"/>
    <property type="evidence" value="ECO:0007669"/>
    <property type="project" value="UniProtKB-ARBA"/>
</dbReference>
<dbReference type="EC" id="4.2.1.17" evidence="4"/>
<dbReference type="PANTHER" id="PTHR43684">
    <property type="match status" value="1"/>
</dbReference>
<dbReference type="Proteomes" id="UP000195569">
    <property type="component" value="Unassembled WGS sequence"/>
</dbReference>
<evidence type="ECO:0000313" key="5">
    <source>
        <dbReference type="Proteomes" id="UP000195569"/>
    </source>
</evidence>
<evidence type="ECO:0000256" key="2">
    <source>
        <dbReference type="ARBA" id="ARBA00023140"/>
    </source>
</evidence>
<dbReference type="Gene3D" id="3.90.226.10">
    <property type="entry name" value="2-enoyl-CoA Hydratase, Chain A, domain 1"/>
    <property type="match status" value="1"/>
</dbReference>
<dbReference type="EMBL" id="CYGY02000014">
    <property type="protein sequence ID" value="SIT37823.1"/>
    <property type="molecule type" value="Genomic_DNA"/>
</dbReference>
<proteinExistence type="predicted"/>
<dbReference type="OrthoDB" id="9797151at2"/>
<comment type="subcellular location">
    <subcellularLocation>
        <location evidence="1">Peroxisome</location>
    </subcellularLocation>
</comment>
<evidence type="ECO:0000256" key="3">
    <source>
        <dbReference type="ARBA" id="ARBA00023235"/>
    </source>
</evidence>
<gene>
    <name evidence="4" type="ORF">BN2476_140023</name>
</gene>
<dbReference type="AlphaFoldDB" id="A0A1N7RRV2"/>
<evidence type="ECO:0000313" key="4">
    <source>
        <dbReference type="EMBL" id="SIT37823.1"/>
    </source>
</evidence>
<keyword evidence="5" id="KW-1185">Reference proteome</keyword>
<dbReference type="InterPro" id="IPR001753">
    <property type="entry name" value="Enoyl-CoA_hydra/iso"/>
</dbReference>
<keyword evidence="4" id="KW-0456">Lyase</keyword>
<organism evidence="4 5">
    <name type="scientific">Paraburkholderia piptadeniae</name>
    <dbReference type="NCBI Taxonomy" id="1701573"/>
    <lineage>
        <taxon>Bacteria</taxon>
        <taxon>Pseudomonadati</taxon>
        <taxon>Pseudomonadota</taxon>
        <taxon>Betaproteobacteria</taxon>
        <taxon>Burkholderiales</taxon>
        <taxon>Burkholderiaceae</taxon>
        <taxon>Paraburkholderia</taxon>
    </lineage>
</organism>
<keyword evidence="3" id="KW-0413">Isomerase</keyword>
<dbReference type="InterPro" id="IPR051053">
    <property type="entry name" value="ECH/Chromodomain_protein"/>
</dbReference>
<dbReference type="SUPFAM" id="SSF52096">
    <property type="entry name" value="ClpP/crotonase"/>
    <property type="match status" value="1"/>
</dbReference>
<protein>
    <submittedName>
        <fullName evidence="4">Enoyl-CoA hydratase</fullName>
        <ecNumber evidence="4">4.2.1.17</ecNumber>
    </submittedName>
</protein>
<name>A0A1N7RRV2_9BURK</name>
<dbReference type="RefSeq" id="WP_087733361.1">
    <property type="nucleotide sequence ID" value="NZ_CYGY02000014.1"/>
</dbReference>
<reference evidence="4" key="1">
    <citation type="submission" date="2016-12" db="EMBL/GenBank/DDBJ databases">
        <authorList>
            <person name="Moulin L."/>
        </authorList>
    </citation>
    <scope>NUCLEOTIDE SEQUENCE [LARGE SCALE GENOMIC DNA]</scope>
    <source>
        <strain evidence="4">STM 7183</strain>
    </source>
</reference>
<dbReference type="CDD" id="cd06558">
    <property type="entry name" value="crotonase-like"/>
    <property type="match status" value="1"/>
</dbReference>
<dbReference type="GO" id="GO:0004300">
    <property type="term" value="F:enoyl-CoA hydratase activity"/>
    <property type="evidence" value="ECO:0007669"/>
    <property type="project" value="UniProtKB-EC"/>
</dbReference>
<comment type="caution">
    <text evidence="4">The sequence shown here is derived from an EMBL/GenBank/DDBJ whole genome shotgun (WGS) entry which is preliminary data.</text>
</comment>
<sequence>MSEFITKRIEDGVLVVTLNRPGKMNAITEPMYAALADQIEAAQGDSEIHVVLLLSEGDTFTAGNDISAFAGWAQAERSEIPASVHRFLTALATARKPLVAGVQGQAIGIGVTLLLHCDFVVVAHDARLVAPFVNLALVPEAASTLLMVARIGHARAFALFAMGKPMDGDTAVSWGIANLAVEKGKVREEALSAAKLLASGPLGAMTATKQLMRDQESILAQITAESQQFARQLGSPEAREVFQAFLAKRPPKDLE</sequence>
<accession>A0A1N7RRV2</accession>
<keyword evidence="2" id="KW-0576">Peroxisome</keyword>